<sequence length="56" mass="6674">MNKIQKLLNELCPNGVEYKPLCEVCHSERSEKSQNIESLKDSNKMFWRLICKQKNF</sequence>
<gene>
    <name evidence="1" type="ORF">K4G57_08720</name>
</gene>
<dbReference type="RefSeq" id="WP_221532798.1">
    <property type="nucleotide sequence ID" value="NZ_JAIGYP010000017.1"/>
</dbReference>
<keyword evidence="2" id="KW-1185">Reference proteome</keyword>
<evidence type="ECO:0000313" key="1">
    <source>
        <dbReference type="EMBL" id="MBX7491539.1"/>
    </source>
</evidence>
<evidence type="ECO:0000313" key="2">
    <source>
        <dbReference type="Proteomes" id="UP000700059"/>
    </source>
</evidence>
<protein>
    <submittedName>
        <fullName evidence="1">Uncharacterized protein</fullName>
    </submittedName>
</protein>
<organism evidence="1 2">
    <name type="scientific">Helicobacter turcicus</name>
    <dbReference type="NCBI Taxonomy" id="2867412"/>
    <lineage>
        <taxon>Bacteria</taxon>
        <taxon>Pseudomonadati</taxon>
        <taxon>Campylobacterota</taxon>
        <taxon>Epsilonproteobacteria</taxon>
        <taxon>Campylobacterales</taxon>
        <taxon>Helicobacteraceae</taxon>
        <taxon>Helicobacter</taxon>
    </lineage>
</organism>
<dbReference type="Proteomes" id="UP000700059">
    <property type="component" value="Unassembled WGS sequence"/>
</dbReference>
<accession>A0ABS7JQ62</accession>
<name>A0ABS7JQ62_9HELI</name>
<proteinExistence type="predicted"/>
<reference evidence="1 2" key="1">
    <citation type="submission" date="2021-08" db="EMBL/GenBank/DDBJ databases">
        <title>Helicobacter spp. isolated from feces of Anatolian Ground Squirrel (Spermophilus xanthoprymnus) in Turkey.</title>
        <authorList>
            <person name="Aydin F."/>
            <person name="Abay S."/>
            <person name="Kayman T."/>
            <person name="Karakaya E."/>
            <person name="Saticioglu I.B."/>
        </authorList>
    </citation>
    <scope>NUCLEOTIDE SEQUENCE [LARGE SCALE GENOMIC DNA]</scope>
    <source>
        <strain evidence="1 2">Faydin-H70</strain>
    </source>
</reference>
<comment type="caution">
    <text evidence="1">The sequence shown here is derived from an EMBL/GenBank/DDBJ whole genome shotgun (WGS) entry which is preliminary data.</text>
</comment>
<dbReference type="EMBL" id="JAIGYQ010000017">
    <property type="protein sequence ID" value="MBX7491539.1"/>
    <property type="molecule type" value="Genomic_DNA"/>
</dbReference>